<evidence type="ECO:0000256" key="1">
    <source>
        <dbReference type="ARBA" id="ARBA00009437"/>
    </source>
</evidence>
<dbReference type="SUPFAM" id="SSF53850">
    <property type="entry name" value="Periplasmic binding protein-like II"/>
    <property type="match status" value="1"/>
</dbReference>
<keyword evidence="3" id="KW-0238">DNA-binding</keyword>
<dbReference type="InterPro" id="IPR000847">
    <property type="entry name" value="LysR_HTH_N"/>
</dbReference>
<dbReference type="Proteomes" id="UP000832011">
    <property type="component" value="Chromosome"/>
</dbReference>
<dbReference type="Pfam" id="PF03466">
    <property type="entry name" value="LysR_substrate"/>
    <property type="match status" value="1"/>
</dbReference>
<accession>A0ABY4DWJ8</accession>
<evidence type="ECO:0000256" key="4">
    <source>
        <dbReference type="ARBA" id="ARBA00023159"/>
    </source>
</evidence>
<evidence type="ECO:0000259" key="6">
    <source>
        <dbReference type="PROSITE" id="PS50931"/>
    </source>
</evidence>
<dbReference type="Gene3D" id="1.10.10.10">
    <property type="entry name" value="Winged helix-like DNA-binding domain superfamily/Winged helix DNA-binding domain"/>
    <property type="match status" value="1"/>
</dbReference>
<dbReference type="PRINTS" id="PR00039">
    <property type="entry name" value="HTHLYSR"/>
</dbReference>
<proteinExistence type="inferred from homology"/>
<protein>
    <submittedName>
        <fullName evidence="7">LysR family transcriptional regulator</fullName>
    </submittedName>
</protein>
<evidence type="ECO:0000256" key="2">
    <source>
        <dbReference type="ARBA" id="ARBA00023015"/>
    </source>
</evidence>
<evidence type="ECO:0000313" key="7">
    <source>
        <dbReference type="EMBL" id="UOO87893.1"/>
    </source>
</evidence>
<evidence type="ECO:0000256" key="5">
    <source>
        <dbReference type="ARBA" id="ARBA00023163"/>
    </source>
</evidence>
<evidence type="ECO:0000313" key="8">
    <source>
        <dbReference type="Proteomes" id="UP000832011"/>
    </source>
</evidence>
<comment type="similarity">
    <text evidence="1">Belongs to the LysR transcriptional regulatory family.</text>
</comment>
<dbReference type="Pfam" id="PF00126">
    <property type="entry name" value="HTH_1"/>
    <property type="match status" value="1"/>
</dbReference>
<feature type="domain" description="HTH lysR-type" evidence="6">
    <location>
        <begin position="4"/>
        <end position="61"/>
    </location>
</feature>
<dbReference type="PANTHER" id="PTHR30293">
    <property type="entry name" value="TRANSCRIPTIONAL REGULATORY PROTEIN NAC-RELATED"/>
    <property type="match status" value="1"/>
</dbReference>
<reference evidence="7 8" key="1">
    <citation type="journal article" date="2022" name="Res Sq">
        <title>Evolution of multicellular longitudinally dividing oral cavity symbionts (Neisseriaceae).</title>
        <authorList>
            <person name="Nyongesa S."/>
            <person name="Weber P."/>
            <person name="Bernet E."/>
            <person name="Pullido F."/>
            <person name="Nieckarz M."/>
            <person name="Delaby M."/>
            <person name="Nieves C."/>
            <person name="Viehboeck T."/>
            <person name="Krause N."/>
            <person name="Rivera-Millot A."/>
            <person name="Nakamura A."/>
            <person name="Vischer N."/>
            <person name="VanNieuwenhze M."/>
            <person name="Brun Y."/>
            <person name="Cava F."/>
            <person name="Bulgheresi S."/>
            <person name="Veyrier F."/>
        </authorList>
    </citation>
    <scope>NUCLEOTIDE SEQUENCE [LARGE SCALE GENOMIC DNA]</scope>
    <source>
        <strain evidence="7 8">SN4</strain>
    </source>
</reference>
<keyword evidence="5" id="KW-0804">Transcription</keyword>
<dbReference type="InterPro" id="IPR005119">
    <property type="entry name" value="LysR_subst-bd"/>
</dbReference>
<dbReference type="InterPro" id="IPR036390">
    <property type="entry name" value="WH_DNA-bd_sf"/>
</dbReference>
<keyword evidence="8" id="KW-1185">Reference proteome</keyword>
<dbReference type="PANTHER" id="PTHR30293:SF0">
    <property type="entry name" value="NITROGEN ASSIMILATION REGULATORY PROTEIN NAC"/>
    <property type="match status" value="1"/>
</dbReference>
<keyword evidence="4" id="KW-0010">Activator</keyword>
<sequence>MSTVELKQLKYFMHVAELGSYTRAAEVIDVAQPVLSRQIRQLEIELRQNLLIRHGRGVVLTDSGRTLLKHVNIIMDQIDEAYEDLSLSDGKLAGHITIGLPPTVAKLIAIDLVRAFKKRLPLAHLTIEEGLTVHIEENLGLGRMDIGLLNNPTFSPNIDTKLIIEEELYLIAKKGYFPHQPKSMDLKELAAIPLIMPTLPNPFRVLVQAQMAEIGLKPQIDWEINSVGTIVKLVNEGVGCAVLSKYCLGLVKDGDNMEAIRIANPALVNRLYVGYSAKRATTRLQKEMLQLVEEVCQQYF</sequence>
<gene>
    <name evidence="7" type="ORF">LVJ82_10355</name>
</gene>
<dbReference type="InterPro" id="IPR036388">
    <property type="entry name" value="WH-like_DNA-bd_sf"/>
</dbReference>
<dbReference type="EMBL" id="CP091511">
    <property type="protein sequence ID" value="UOO87893.1"/>
    <property type="molecule type" value="Genomic_DNA"/>
</dbReference>
<keyword evidence="2" id="KW-0805">Transcription regulation</keyword>
<dbReference type="PROSITE" id="PS50931">
    <property type="entry name" value="HTH_LYSR"/>
    <property type="match status" value="1"/>
</dbReference>
<name>A0ABY4DWJ8_9NEIS</name>
<dbReference type="SUPFAM" id="SSF46785">
    <property type="entry name" value="Winged helix' DNA-binding domain"/>
    <property type="match status" value="1"/>
</dbReference>
<dbReference type="Gene3D" id="3.40.190.290">
    <property type="match status" value="1"/>
</dbReference>
<evidence type="ECO:0000256" key="3">
    <source>
        <dbReference type="ARBA" id="ARBA00023125"/>
    </source>
</evidence>
<organism evidence="7 8">
    <name type="scientific">Vitreoscilla massiliensis</name>
    <dbReference type="NCBI Taxonomy" id="1689272"/>
    <lineage>
        <taxon>Bacteria</taxon>
        <taxon>Pseudomonadati</taxon>
        <taxon>Pseudomonadota</taxon>
        <taxon>Betaproteobacteria</taxon>
        <taxon>Neisseriales</taxon>
        <taxon>Neisseriaceae</taxon>
        <taxon>Vitreoscilla</taxon>
    </lineage>
</organism>
<dbReference type="RefSeq" id="WP_234333052.1">
    <property type="nucleotide sequence ID" value="NZ_CABKVG010000009.1"/>
</dbReference>